<evidence type="ECO:0000256" key="4">
    <source>
        <dbReference type="ARBA" id="ARBA00022833"/>
    </source>
</evidence>
<keyword evidence="8" id="KW-1185">Reference proteome</keyword>
<keyword evidence="4" id="KW-0862">Zinc</keyword>
<sequence length="164" mass="18246">MTTQLIAGELPGTYVVPDAVTDRELMRLANMLARRRLKRGRPLLNLEAVISALQTLLMHYEREVFGMVLLDNRHRIIEFVELFMGSINSASVHPREVVKKALAQNAAAVILVHNHPSGDPEPSQADRAITNRLNEALNIVEVRLLDHIVVGLEGTVSFAERGLL</sequence>
<evidence type="ECO:0000256" key="1">
    <source>
        <dbReference type="ARBA" id="ARBA00022670"/>
    </source>
</evidence>
<dbReference type="InterPro" id="IPR025657">
    <property type="entry name" value="RadC_JAB"/>
</dbReference>
<evidence type="ECO:0000313" key="8">
    <source>
        <dbReference type="Proteomes" id="UP001059950"/>
    </source>
</evidence>
<keyword evidence="1" id="KW-0645">Protease</keyword>
<evidence type="ECO:0000259" key="6">
    <source>
        <dbReference type="PROSITE" id="PS50249"/>
    </source>
</evidence>
<keyword evidence="5" id="KW-0482">Metalloprotease</keyword>
<gene>
    <name evidence="7" type="primary">radC</name>
    <name evidence="7" type="ORF">KDX31_16470</name>
</gene>
<dbReference type="SUPFAM" id="SSF102712">
    <property type="entry name" value="JAB1/MPN domain"/>
    <property type="match status" value="1"/>
</dbReference>
<feature type="domain" description="MPN" evidence="6">
    <location>
        <begin position="42"/>
        <end position="164"/>
    </location>
</feature>
<dbReference type="InterPro" id="IPR037518">
    <property type="entry name" value="MPN"/>
</dbReference>
<dbReference type="Gene3D" id="3.40.140.10">
    <property type="entry name" value="Cytidine Deaminase, domain 2"/>
    <property type="match status" value="1"/>
</dbReference>
<evidence type="ECO:0000256" key="2">
    <source>
        <dbReference type="ARBA" id="ARBA00022723"/>
    </source>
</evidence>
<evidence type="ECO:0000256" key="5">
    <source>
        <dbReference type="ARBA" id="ARBA00023049"/>
    </source>
</evidence>
<evidence type="ECO:0000256" key="3">
    <source>
        <dbReference type="ARBA" id="ARBA00022801"/>
    </source>
</evidence>
<dbReference type="CDD" id="cd08071">
    <property type="entry name" value="MPN_DUF2466"/>
    <property type="match status" value="1"/>
</dbReference>
<evidence type="ECO:0000313" key="7">
    <source>
        <dbReference type="EMBL" id="UTW02907.1"/>
    </source>
</evidence>
<dbReference type="Proteomes" id="UP001059950">
    <property type="component" value="Chromosome"/>
</dbReference>
<dbReference type="PANTHER" id="PTHR30471">
    <property type="entry name" value="DNA REPAIR PROTEIN RADC"/>
    <property type="match status" value="1"/>
</dbReference>
<accession>A0ABY5GSG8</accession>
<dbReference type="PANTHER" id="PTHR30471:SF3">
    <property type="entry name" value="UPF0758 PROTEIN YEES-RELATED"/>
    <property type="match status" value="1"/>
</dbReference>
<dbReference type="Pfam" id="PF04002">
    <property type="entry name" value="RadC"/>
    <property type="match status" value="1"/>
</dbReference>
<name>A0ABY5GSG8_9GAMM</name>
<dbReference type="EMBL" id="CP073344">
    <property type="protein sequence ID" value="UTW02907.1"/>
    <property type="molecule type" value="Genomic_DNA"/>
</dbReference>
<protein>
    <submittedName>
        <fullName evidence="7">DNA repair protein RadC</fullName>
    </submittedName>
</protein>
<dbReference type="InterPro" id="IPR020891">
    <property type="entry name" value="UPF0758_CS"/>
</dbReference>
<dbReference type="NCBIfam" id="TIGR00608">
    <property type="entry name" value="radc"/>
    <property type="match status" value="1"/>
</dbReference>
<reference evidence="7" key="1">
    <citation type="submission" date="2021-04" db="EMBL/GenBank/DDBJ databases">
        <title>Oceanospirillales bacteria with DddD are important DMSP degraders in coastal seawater.</title>
        <authorList>
            <person name="Liu J."/>
        </authorList>
    </citation>
    <scope>NUCLEOTIDE SEQUENCE</scope>
    <source>
        <strain evidence="7">GY6</strain>
    </source>
</reference>
<organism evidence="7 8">
    <name type="scientific">Amphritea atlantica</name>
    <dbReference type="NCBI Taxonomy" id="355243"/>
    <lineage>
        <taxon>Bacteria</taxon>
        <taxon>Pseudomonadati</taxon>
        <taxon>Pseudomonadota</taxon>
        <taxon>Gammaproteobacteria</taxon>
        <taxon>Oceanospirillales</taxon>
        <taxon>Oceanospirillaceae</taxon>
        <taxon>Amphritea</taxon>
    </lineage>
</organism>
<keyword evidence="2" id="KW-0479">Metal-binding</keyword>
<dbReference type="InterPro" id="IPR001405">
    <property type="entry name" value="UPF0758"/>
</dbReference>
<keyword evidence="3" id="KW-0378">Hydrolase</keyword>
<proteinExistence type="predicted"/>
<dbReference type="PROSITE" id="PS50249">
    <property type="entry name" value="MPN"/>
    <property type="match status" value="1"/>
</dbReference>
<dbReference type="PROSITE" id="PS01302">
    <property type="entry name" value="UPF0758"/>
    <property type="match status" value="1"/>
</dbReference>